<reference evidence="7" key="2">
    <citation type="journal article" date="2022" name="Hortic Res">
        <title>The genome of Dioscorea zingiberensis sheds light on the biosynthesis, origin and evolution of the medicinally important diosgenin saponins.</title>
        <authorList>
            <person name="Li Y."/>
            <person name="Tan C."/>
            <person name="Li Z."/>
            <person name="Guo J."/>
            <person name="Li S."/>
            <person name="Chen X."/>
            <person name="Wang C."/>
            <person name="Dai X."/>
            <person name="Yang H."/>
            <person name="Song W."/>
            <person name="Hou L."/>
            <person name="Xu J."/>
            <person name="Tong Z."/>
            <person name="Xu A."/>
            <person name="Yuan X."/>
            <person name="Wang W."/>
            <person name="Yang Q."/>
            <person name="Chen L."/>
            <person name="Sun Z."/>
            <person name="Wang K."/>
            <person name="Pan B."/>
            <person name="Chen J."/>
            <person name="Bao Y."/>
            <person name="Liu F."/>
            <person name="Qi X."/>
            <person name="Gang D.R."/>
            <person name="Wen J."/>
            <person name="Li J."/>
        </authorList>
    </citation>
    <scope>NUCLEOTIDE SEQUENCE</scope>
    <source>
        <strain evidence="7">Dzin_1.0</strain>
    </source>
</reference>
<dbReference type="PROSITE" id="PS51257">
    <property type="entry name" value="PROKAR_LIPOPROTEIN"/>
    <property type="match status" value="1"/>
</dbReference>
<dbReference type="GO" id="GO:0016763">
    <property type="term" value="F:pentosyltransferase activity"/>
    <property type="evidence" value="ECO:0007669"/>
    <property type="project" value="UniProtKB-ARBA"/>
</dbReference>
<reference evidence="7" key="1">
    <citation type="submission" date="2021-03" db="EMBL/GenBank/DDBJ databases">
        <authorList>
            <person name="Li Z."/>
            <person name="Yang C."/>
        </authorList>
    </citation>
    <scope>NUCLEOTIDE SEQUENCE</scope>
    <source>
        <strain evidence="7">Dzin_1.0</strain>
        <tissue evidence="7">Leaf</tissue>
    </source>
</reference>
<accession>A0A9D5HJL1</accession>
<dbReference type="GO" id="GO:0000139">
    <property type="term" value="C:Golgi membrane"/>
    <property type="evidence" value="ECO:0007669"/>
    <property type="project" value="UniProtKB-SubCell"/>
</dbReference>
<keyword evidence="3" id="KW-0328">Glycosyltransferase</keyword>
<proteinExistence type="predicted"/>
<comment type="caution">
    <text evidence="7">The sequence shown here is derived from an EMBL/GenBank/DDBJ whole genome shotgun (WGS) entry which is preliminary data.</text>
</comment>
<keyword evidence="8" id="KW-1185">Reference proteome</keyword>
<dbReference type="PANTHER" id="PTHR20961:SF124">
    <property type="entry name" value="GLYCOSYLTRANSFERASE"/>
    <property type="match status" value="1"/>
</dbReference>
<comment type="pathway">
    <text evidence="2">Glycan metabolism.</text>
</comment>
<evidence type="ECO:0000313" key="8">
    <source>
        <dbReference type="Proteomes" id="UP001085076"/>
    </source>
</evidence>
<evidence type="ECO:0000256" key="5">
    <source>
        <dbReference type="ARBA" id="ARBA00023180"/>
    </source>
</evidence>
<dbReference type="InterPro" id="IPR049625">
    <property type="entry name" value="Glyco_transf_61_cat"/>
</dbReference>
<dbReference type="OrthoDB" id="529273at2759"/>
<evidence type="ECO:0000256" key="4">
    <source>
        <dbReference type="ARBA" id="ARBA00022679"/>
    </source>
</evidence>
<dbReference type="Pfam" id="PF04577">
    <property type="entry name" value="Glyco_transf_61"/>
    <property type="match status" value="1"/>
</dbReference>
<sequence length="468" mass="53247">MVKSHQHLTFFHLFSLISCTLLFLLFFSPPFLFFSQFPVQSFVSNNISSSNKKIYSNGNANINNGGGPCSSITNNTICCDRTSYHTDVCFMRGDVRTHPPSFSITLYSTSINASLEQSHELKIKPYTRKWEAFLQDKIEELSLKVINASPSAPILHCDIHHDAPALFFSAGGYTGNLFHAFNNGILPLYITSQHLNRRVIFVVLQDHKWWHTRYHEILSQLSGYPPIIFSKDEVRTHCFPEAIIGLRFHGTLTIDPTQMNDRKTAEDFHQFLDKAYKHRAKRYMHVHAIITDEKPKPRLVIISRNGSRAIENEGELVQLGKKIGFHVQVMKPECMELAEIYQVLNSSNVMVGVHGAGLTHFLFMRPGSVLVQIVPIGVDELARSCFGEPAEKLGMKYVEYKIEPRESSLYRKYEDSDPVLSDPESVNGKGWQVTKDVYLEGQNVSLDLQRIGVHLVRVFQYVVSLRGL</sequence>
<dbReference type="InterPro" id="IPR007657">
    <property type="entry name" value="Glycosyltransferase_61"/>
</dbReference>
<feature type="domain" description="Glycosyltransferase 61 catalytic" evidence="6">
    <location>
        <begin position="271"/>
        <end position="371"/>
    </location>
</feature>
<dbReference type="Proteomes" id="UP001085076">
    <property type="component" value="Miscellaneous, Linkage group lg03"/>
</dbReference>
<name>A0A9D5HJL1_9LILI</name>
<dbReference type="PANTHER" id="PTHR20961">
    <property type="entry name" value="GLYCOSYLTRANSFERASE"/>
    <property type="match status" value="1"/>
</dbReference>
<evidence type="ECO:0000256" key="2">
    <source>
        <dbReference type="ARBA" id="ARBA00004881"/>
    </source>
</evidence>
<organism evidence="7 8">
    <name type="scientific">Dioscorea zingiberensis</name>
    <dbReference type="NCBI Taxonomy" id="325984"/>
    <lineage>
        <taxon>Eukaryota</taxon>
        <taxon>Viridiplantae</taxon>
        <taxon>Streptophyta</taxon>
        <taxon>Embryophyta</taxon>
        <taxon>Tracheophyta</taxon>
        <taxon>Spermatophyta</taxon>
        <taxon>Magnoliopsida</taxon>
        <taxon>Liliopsida</taxon>
        <taxon>Dioscoreales</taxon>
        <taxon>Dioscoreaceae</taxon>
        <taxon>Dioscorea</taxon>
    </lineage>
</organism>
<dbReference type="AlphaFoldDB" id="A0A9D5HJL1"/>
<evidence type="ECO:0000256" key="3">
    <source>
        <dbReference type="ARBA" id="ARBA00022676"/>
    </source>
</evidence>
<evidence type="ECO:0000256" key="1">
    <source>
        <dbReference type="ARBA" id="ARBA00004323"/>
    </source>
</evidence>
<evidence type="ECO:0000259" key="6">
    <source>
        <dbReference type="Pfam" id="PF04577"/>
    </source>
</evidence>
<keyword evidence="5" id="KW-0325">Glycoprotein</keyword>
<keyword evidence="4" id="KW-0808">Transferase</keyword>
<gene>
    <name evidence="7" type="ORF">J5N97_014315</name>
</gene>
<evidence type="ECO:0000313" key="7">
    <source>
        <dbReference type="EMBL" id="KAJ0978841.1"/>
    </source>
</evidence>
<protein>
    <recommendedName>
        <fullName evidence="6">Glycosyltransferase 61 catalytic domain-containing protein</fullName>
    </recommendedName>
</protein>
<comment type="subcellular location">
    <subcellularLocation>
        <location evidence="1">Golgi apparatus membrane</location>
        <topology evidence="1">Single-pass type II membrane protein</topology>
    </subcellularLocation>
</comment>
<dbReference type="EMBL" id="JAGGNH010000003">
    <property type="protein sequence ID" value="KAJ0978841.1"/>
    <property type="molecule type" value="Genomic_DNA"/>
</dbReference>